<feature type="non-terminal residue" evidence="3">
    <location>
        <position position="1"/>
    </location>
</feature>
<gene>
    <name evidence="3" type="ORF">KC729_19305</name>
</gene>
<dbReference type="SUPFAM" id="SSF53383">
    <property type="entry name" value="PLP-dependent transferases"/>
    <property type="match status" value="1"/>
</dbReference>
<proteinExistence type="predicted"/>
<sequence length="323" mass="35857">FVPNATSGVNAVVRSLDLRPGDEILASDHAYNACRNALDFVAERAGARIVTVPVPFPLKAADQVVDAFLSRVGPHTRLALVYHITSPTALVLPIETLAGELARRGVDVLVDGAHAPGMVPLEIERMGIAYYTANCHKWICAPKGAAFLYVRPDLQQRVRPLTISHGANSTRRDRSRFQLEFDWTGTHDVTPQLCVGPAIRFLRDLVPGGWPEIIRHNRELALEARRHLCERLGVESPAPEDMIGSMATIPLPDAARPLTPLFLDPLQEELWQEHRIEVVVNNWPAPPTRHVRISAALYNAMEEYRRLGDALEGLLAREKTQRG</sequence>
<reference evidence="3" key="2">
    <citation type="journal article" date="2021" name="Microbiome">
        <title>Successional dynamics and alternative stable states in a saline activated sludge microbial community over 9 years.</title>
        <authorList>
            <person name="Wang Y."/>
            <person name="Ye J."/>
            <person name="Ju F."/>
            <person name="Liu L."/>
            <person name="Boyd J.A."/>
            <person name="Deng Y."/>
            <person name="Parks D.H."/>
            <person name="Jiang X."/>
            <person name="Yin X."/>
            <person name="Woodcroft B.J."/>
            <person name="Tyson G.W."/>
            <person name="Hugenholtz P."/>
            <person name="Polz M.F."/>
            <person name="Zhang T."/>
        </authorList>
    </citation>
    <scope>NUCLEOTIDE SEQUENCE</scope>
    <source>
        <strain evidence="3">HKST-UBA01</strain>
    </source>
</reference>
<dbReference type="Proteomes" id="UP000697710">
    <property type="component" value="Unassembled WGS sequence"/>
</dbReference>
<comment type="caution">
    <text evidence="3">The sequence shown here is derived from an EMBL/GenBank/DDBJ whole genome shotgun (WGS) entry which is preliminary data.</text>
</comment>
<dbReference type="EMBL" id="JAGQHR010000863">
    <property type="protein sequence ID" value="MCA9729840.1"/>
    <property type="molecule type" value="Genomic_DNA"/>
</dbReference>
<dbReference type="GO" id="GO:0008483">
    <property type="term" value="F:transaminase activity"/>
    <property type="evidence" value="ECO:0007669"/>
    <property type="project" value="UniProtKB-KW"/>
</dbReference>
<evidence type="ECO:0000256" key="1">
    <source>
        <dbReference type="ARBA" id="ARBA00022898"/>
    </source>
</evidence>
<evidence type="ECO:0000313" key="4">
    <source>
        <dbReference type="Proteomes" id="UP000697710"/>
    </source>
</evidence>
<name>A0A956M231_UNCEI</name>
<organism evidence="3 4">
    <name type="scientific">Eiseniibacteriota bacterium</name>
    <dbReference type="NCBI Taxonomy" id="2212470"/>
    <lineage>
        <taxon>Bacteria</taxon>
        <taxon>Candidatus Eiseniibacteriota</taxon>
    </lineage>
</organism>
<protein>
    <submittedName>
        <fullName evidence="3">Aminotransferase class V-fold PLP-dependent enzyme</fullName>
    </submittedName>
</protein>
<dbReference type="InterPro" id="IPR015421">
    <property type="entry name" value="PyrdxlP-dep_Trfase_major"/>
</dbReference>
<dbReference type="InterPro" id="IPR000192">
    <property type="entry name" value="Aminotrans_V_dom"/>
</dbReference>
<dbReference type="PANTHER" id="PTHR43092:SF2">
    <property type="entry name" value="HERCYNYLCYSTEINE SULFOXIDE LYASE"/>
    <property type="match status" value="1"/>
</dbReference>
<keyword evidence="3" id="KW-0032">Aminotransferase</keyword>
<dbReference type="PANTHER" id="PTHR43092">
    <property type="entry name" value="L-CYSTEINE DESULFHYDRASE"/>
    <property type="match status" value="1"/>
</dbReference>
<dbReference type="Gene3D" id="3.90.1150.10">
    <property type="entry name" value="Aspartate Aminotransferase, domain 1"/>
    <property type="match status" value="1"/>
</dbReference>
<dbReference type="InterPro" id="IPR015424">
    <property type="entry name" value="PyrdxlP-dep_Trfase"/>
</dbReference>
<accession>A0A956M231</accession>
<reference evidence="3" key="1">
    <citation type="submission" date="2020-04" db="EMBL/GenBank/DDBJ databases">
        <authorList>
            <person name="Zhang T."/>
        </authorList>
    </citation>
    <scope>NUCLEOTIDE SEQUENCE</scope>
    <source>
        <strain evidence="3">HKST-UBA01</strain>
    </source>
</reference>
<dbReference type="InterPro" id="IPR015422">
    <property type="entry name" value="PyrdxlP-dep_Trfase_small"/>
</dbReference>
<evidence type="ECO:0000313" key="3">
    <source>
        <dbReference type="EMBL" id="MCA9729840.1"/>
    </source>
</evidence>
<keyword evidence="1" id="KW-0663">Pyridoxal phosphate</keyword>
<dbReference type="Gene3D" id="3.40.640.10">
    <property type="entry name" value="Type I PLP-dependent aspartate aminotransferase-like (Major domain)"/>
    <property type="match status" value="1"/>
</dbReference>
<keyword evidence="3" id="KW-0808">Transferase</keyword>
<dbReference type="Pfam" id="PF00266">
    <property type="entry name" value="Aminotran_5"/>
    <property type="match status" value="1"/>
</dbReference>
<evidence type="ECO:0000259" key="2">
    <source>
        <dbReference type="Pfam" id="PF00266"/>
    </source>
</evidence>
<dbReference type="AlphaFoldDB" id="A0A956M231"/>
<feature type="domain" description="Aminotransferase class V" evidence="2">
    <location>
        <begin position="1"/>
        <end position="305"/>
    </location>
</feature>